<feature type="region of interest" description="Disordered" evidence="1">
    <location>
        <begin position="132"/>
        <end position="153"/>
    </location>
</feature>
<accession>A0ABN3H893</accession>
<evidence type="ECO:0000256" key="1">
    <source>
        <dbReference type="SAM" id="MobiDB-lite"/>
    </source>
</evidence>
<name>A0ABN3H893_9ACTN</name>
<organism evidence="2 3">
    <name type="scientific">Streptomyces cuspidosporus</name>
    <dbReference type="NCBI Taxonomy" id="66882"/>
    <lineage>
        <taxon>Bacteria</taxon>
        <taxon>Bacillati</taxon>
        <taxon>Actinomycetota</taxon>
        <taxon>Actinomycetes</taxon>
        <taxon>Kitasatosporales</taxon>
        <taxon>Streptomycetaceae</taxon>
        <taxon>Streptomyces</taxon>
    </lineage>
</organism>
<proteinExistence type="predicted"/>
<protein>
    <submittedName>
        <fullName evidence="2">Uncharacterized protein</fullName>
    </submittedName>
</protein>
<dbReference type="RefSeq" id="WP_346178985.1">
    <property type="nucleotide sequence ID" value="NZ_BAAASD010000059.1"/>
</dbReference>
<comment type="caution">
    <text evidence="2">The sequence shown here is derived from an EMBL/GenBank/DDBJ whole genome shotgun (WGS) entry which is preliminary data.</text>
</comment>
<dbReference type="Proteomes" id="UP001500253">
    <property type="component" value="Unassembled WGS sequence"/>
</dbReference>
<evidence type="ECO:0000313" key="2">
    <source>
        <dbReference type="EMBL" id="GAA2371955.1"/>
    </source>
</evidence>
<dbReference type="EMBL" id="BAAASD010000059">
    <property type="protein sequence ID" value="GAA2371955.1"/>
    <property type="molecule type" value="Genomic_DNA"/>
</dbReference>
<feature type="compositionally biased region" description="Polar residues" evidence="1">
    <location>
        <begin position="139"/>
        <end position="153"/>
    </location>
</feature>
<keyword evidence="3" id="KW-1185">Reference proteome</keyword>
<evidence type="ECO:0000313" key="3">
    <source>
        <dbReference type="Proteomes" id="UP001500253"/>
    </source>
</evidence>
<reference evidence="2 3" key="1">
    <citation type="journal article" date="2019" name="Int. J. Syst. Evol. Microbiol.">
        <title>The Global Catalogue of Microorganisms (GCM) 10K type strain sequencing project: providing services to taxonomists for standard genome sequencing and annotation.</title>
        <authorList>
            <consortium name="The Broad Institute Genomics Platform"/>
            <consortium name="The Broad Institute Genome Sequencing Center for Infectious Disease"/>
            <person name="Wu L."/>
            <person name="Ma J."/>
        </authorList>
    </citation>
    <scope>NUCLEOTIDE SEQUENCE [LARGE SCALE GENOMIC DNA]</scope>
    <source>
        <strain evidence="2 3">JCM 4316</strain>
    </source>
</reference>
<gene>
    <name evidence="2" type="ORF">GCM10010246_77970</name>
</gene>
<sequence>MGKPVEPGGSDPLSPFGKGMAKEAETLAKFKGRIDKILTDLQKSPASKQKLEQQTITRDAYGGSLDSASALYAAYNNVHGNLVILSQLLRDLLEGSGYSALIAEKGIDGIDAEQARRLQAIQAQALKHYRDPKTGLPVSGSQHGSDTVGSDAY</sequence>